<evidence type="ECO:0000313" key="2">
    <source>
        <dbReference type="EMBL" id="MPC22444.1"/>
    </source>
</evidence>
<protein>
    <submittedName>
        <fullName evidence="2">Uncharacterized protein</fullName>
    </submittedName>
</protein>
<comment type="caution">
    <text evidence="2">The sequence shown here is derived from an EMBL/GenBank/DDBJ whole genome shotgun (WGS) entry which is preliminary data.</text>
</comment>
<gene>
    <name evidence="2" type="ORF">E2C01_015459</name>
</gene>
<reference evidence="2 3" key="1">
    <citation type="submission" date="2019-05" db="EMBL/GenBank/DDBJ databases">
        <title>Another draft genome of Portunus trituberculatus and its Hox gene families provides insights of decapod evolution.</title>
        <authorList>
            <person name="Jeong J.-H."/>
            <person name="Song I."/>
            <person name="Kim S."/>
            <person name="Choi T."/>
            <person name="Kim D."/>
            <person name="Ryu S."/>
            <person name="Kim W."/>
        </authorList>
    </citation>
    <scope>NUCLEOTIDE SEQUENCE [LARGE SCALE GENOMIC DNA]</scope>
    <source>
        <tissue evidence="2">Muscle</tissue>
    </source>
</reference>
<dbReference type="Proteomes" id="UP000324222">
    <property type="component" value="Unassembled WGS sequence"/>
</dbReference>
<dbReference type="EMBL" id="VSRR010001089">
    <property type="protein sequence ID" value="MPC22444.1"/>
    <property type="molecule type" value="Genomic_DNA"/>
</dbReference>
<feature type="chain" id="PRO_5023061454" evidence="1">
    <location>
        <begin position="19"/>
        <end position="113"/>
    </location>
</feature>
<organism evidence="2 3">
    <name type="scientific">Portunus trituberculatus</name>
    <name type="common">Swimming crab</name>
    <name type="synonym">Neptunus trituberculatus</name>
    <dbReference type="NCBI Taxonomy" id="210409"/>
    <lineage>
        <taxon>Eukaryota</taxon>
        <taxon>Metazoa</taxon>
        <taxon>Ecdysozoa</taxon>
        <taxon>Arthropoda</taxon>
        <taxon>Crustacea</taxon>
        <taxon>Multicrustacea</taxon>
        <taxon>Malacostraca</taxon>
        <taxon>Eumalacostraca</taxon>
        <taxon>Eucarida</taxon>
        <taxon>Decapoda</taxon>
        <taxon>Pleocyemata</taxon>
        <taxon>Brachyura</taxon>
        <taxon>Eubrachyura</taxon>
        <taxon>Portunoidea</taxon>
        <taxon>Portunidae</taxon>
        <taxon>Portuninae</taxon>
        <taxon>Portunus</taxon>
    </lineage>
</organism>
<accession>A0A5B7DN42</accession>
<keyword evidence="3" id="KW-1185">Reference proteome</keyword>
<feature type="signal peptide" evidence="1">
    <location>
        <begin position="1"/>
        <end position="18"/>
    </location>
</feature>
<sequence>MSIIINCTILNLVSLTHGTNGGHHRASRNSATWLILVWDRAANTWALLLSGTTTGPSVLAAVCGASASVWKRNDVLQENKGKSPNTCLLRLIVAAYPSHCNSIKRFPNYSIIH</sequence>
<name>A0A5B7DN42_PORTR</name>
<keyword evidence="1" id="KW-0732">Signal</keyword>
<dbReference type="AlphaFoldDB" id="A0A5B7DN42"/>
<evidence type="ECO:0000313" key="3">
    <source>
        <dbReference type="Proteomes" id="UP000324222"/>
    </source>
</evidence>
<proteinExistence type="predicted"/>
<evidence type="ECO:0000256" key="1">
    <source>
        <dbReference type="SAM" id="SignalP"/>
    </source>
</evidence>